<name>A0A024FZX2_9STRA</name>
<keyword evidence="2" id="KW-1185">Reference proteome</keyword>
<sequence length="133" mass="15894">MQSFVLFNKEFVQWDAIFIDIDDETWNAVYSRETFLMFLGDSLWWIIQGFEIEMIRWHVSIHKVFDLRTGQRRFFSSPHSGFLFFSPSATTHFAMRYCVAMGIQYRSNFFSSKLMGTRCLLCIDHECDIKILF</sequence>
<protein>
    <submittedName>
        <fullName evidence="1">Uncharacterized protein</fullName>
    </submittedName>
</protein>
<dbReference type="EMBL" id="CAIX01000004">
    <property type="protein sequence ID" value="CCI39927.1"/>
    <property type="molecule type" value="Genomic_DNA"/>
</dbReference>
<proteinExistence type="predicted"/>
<organism evidence="1 2">
    <name type="scientific">Albugo candida</name>
    <dbReference type="NCBI Taxonomy" id="65357"/>
    <lineage>
        <taxon>Eukaryota</taxon>
        <taxon>Sar</taxon>
        <taxon>Stramenopiles</taxon>
        <taxon>Oomycota</taxon>
        <taxon>Peronosporomycetes</taxon>
        <taxon>Albuginales</taxon>
        <taxon>Albuginaceae</taxon>
        <taxon>Albugo</taxon>
    </lineage>
</organism>
<dbReference type="AlphaFoldDB" id="A0A024FZX2"/>
<gene>
    <name evidence="1" type="ORF">BN9_007110</name>
</gene>
<evidence type="ECO:0000313" key="2">
    <source>
        <dbReference type="Proteomes" id="UP000053237"/>
    </source>
</evidence>
<comment type="caution">
    <text evidence="1">The sequence shown here is derived from an EMBL/GenBank/DDBJ whole genome shotgun (WGS) entry which is preliminary data.</text>
</comment>
<dbReference type="InParanoid" id="A0A024FZX2"/>
<evidence type="ECO:0000313" key="1">
    <source>
        <dbReference type="EMBL" id="CCI39927.1"/>
    </source>
</evidence>
<accession>A0A024FZX2</accession>
<reference evidence="1 2" key="1">
    <citation type="submission" date="2012-05" db="EMBL/GenBank/DDBJ databases">
        <title>Recombination and specialization in a pathogen metapopulation.</title>
        <authorList>
            <person name="Gardiner A."/>
            <person name="Kemen E."/>
            <person name="Schultz-Larsen T."/>
            <person name="MacLean D."/>
            <person name="Van Oosterhout C."/>
            <person name="Jones J.D.G."/>
        </authorList>
    </citation>
    <scope>NUCLEOTIDE SEQUENCE [LARGE SCALE GENOMIC DNA]</scope>
    <source>
        <strain evidence="1 2">Ac Nc2</strain>
    </source>
</reference>
<dbReference type="Proteomes" id="UP000053237">
    <property type="component" value="Unassembled WGS sequence"/>
</dbReference>